<gene>
    <name evidence="1" type="ORF">MM415B01611_0013</name>
</gene>
<protein>
    <submittedName>
        <fullName evidence="1">Uncharacterized protein</fullName>
    </submittedName>
</protein>
<dbReference type="AlphaFoldDB" id="A0A6M3IJ82"/>
<dbReference type="EMBL" id="MT141285">
    <property type="protein sequence ID" value="QJA57650.1"/>
    <property type="molecule type" value="Genomic_DNA"/>
</dbReference>
<sequence>MPNPRVYICKIHGEPYEVCQKCGCNFCTRTWPLCPRCHPHQEPMTMPLPTTVLGDAEGLPDYPADLCRVNVANKIHVLRSGYGMYDLESYCGINVNSTPGLRCVGYLTPGQPHLVCPKCRQAYELHPHCWREDDPYSPYVEWEDLMGTAADRLECCRPDAEGGNSDDCTCSPCRLAYWWDGLDGPERGLLFAGMCEAGFRWGLEPSIHMPPTREREDA</sequence>
<reference evidence="1" key="1">
    <citation type="submission" date="2020-03" db="EMBL/GenBank/DDBJ databases">
        <title>The deep terrestrial virosphere.</title>
        <authorList>
            <person name="Holmfeldt K."/>
            <person name="Nilsson E."/>
            <person name="Simone D."/>
            <person name="Lopez-Fernandez M."/>
            <person name="Wu X."/>
            <person name="de Brujin I."/>
            <person name="Lundin D."/>
            <person name="Andersson A."/>
            <person name="Bertilsson S."/>
            <person name="Dopson M."/>
        </authorList>
    </citation>
    <scope>NUCLEOTIDE SEQUENCE</scope>
    <source>
        <strain evidence="1">MM415B01611</strain>
    </source>
</reference>
<accession>A0A6M3IJ82</accession>
<name>A0A6M3IJ82_9ZZZZ</name>
<organism evidence="1">
    <name type="scientific">viral metagenome</name>
    <dbReference type="NCBI Taxonomy" id="1070528"/>
    <lineage>
        <taxon>unclassified sequences</taxon>
        <taxon>metagenomes</taxon>
        <taxon>organismal metagenomes</taxon>
    </lineage>
</organism>
<proteinExistence type="predicted"/>
<evidence type="ECO:0000313" key="1">
    <source>
        <dbReference type="EMBL" id="QJA57650.1"/>
    </source>
</evidence>